<accession>A0A2V3US38</accession>
<keyword evidence="9" id="KW-1185">Reference proteome</keyword>
<dbReference type="InterPro" id="IPR012336">
    <property type="entry name" value="Thioredoxin-like_fold"/>
</dbReference>
<dbReference type="InterPro" id="IPR036249">
    <property type="entry name" value="Thioredoxin-like_sf"/>
</dbReference>
<dbReference type="PROSITE" id="PS51352">
    <property type="entry name" value="THIOREDOXIN_2"/>
    <property type="match status" value="1"/>
</dbReference>
<dbReference type="Gene3D" id="3.40.30.10">
    <property type="entry name" value="Glutaredoxin"/>
    <property type="match status" value="1"/>
</dbReference>
<proteinExistence type="inferred from homology"/>
<dbReference type="AlphaFoldDB" id="A0A2V3US38"/>
<keyword evidence="4" id="KW-0560">Oxidoreductase</keyword>
<dbReference type="RefSeq" id="WP_110300269.1">
    <property type="nucleotide sequence ID" value="NZ_QJJM01000019.1"/>
</dbReference>
<keyword evidence="8" id="KW-0413">Isomerase</keyword>
<dbReference type="InterPro" id="IPR013766">
    <property type="entry name" value="Thioredoxin_domain"/>
</dbReference>
<reference evidence="8 9" key="1">
    <citation type="submission" date="2018-05" db="EMBL/GenBank/DDBJ databases">
        <title>Genomic Encyclopedia of Type Strains, Phase IV (KMG-IV): sequencing the most valuable type-strain genomes for metagenomic binning, comparative biology and taxonomic classification.</title>
        <authorList>
            <person name="Goeker M."/>
        </authorList>
    </citation>
    <scope>NUCLEOTIDE SEQUENCE [LARGE SCALE GENOMIC DNA]</scope>
    <source>
        <strain evidence="8 9">DSM 3183</strain>
    </source>
</reference>
<evidence type="ECO:0000256" key="4">
    <source>
        <dbReference type="ARBA" id="ARBA00023002"/>
    </source>
</evidence>
<evidence type="ECO:0000313" key="8">
    <source>
        <dbReference type="EMBL" id="PXW68227.1"/>
    </source>
</evidence>
<dbReference type="GO" id="GO:0016491">
    <property type="term" value="F:oxidoreductase activity"/>
    <property type="evidence" value="ECO:0007669"/>
    <property type="project" value="UniProtKB-KW"/>
</dbReference>
<keyword evidence="5" id="KW-1015">Disulfide bond</keyword>
<keyword evidence="3" id="KW-0732">Signal</keyword>
<sequence length="234" mass="24723">MNRKVLVPMTLTLGAAAFVAGIFLFNGSVGNVGASNVVAGNATAPGASAATSGLKAQGLPSETLVRAHSPVIGPRNAPVTIVEFFDPSCEACRAFYPEVKQIMARYPNEVRLVVRYAPNHPGSEEAVRILEAARPQNLYVPVLEAVLAQQPQWHDGNMESAWSAAAAAGLNVERARAALNAPAVTANMQQDIADGQALGVKGTPTYFVNGTPLIEFGLPQLEALIRAEVEARRR</sequence>
<evidence type="ECO:0000256" key="1">
    <source>
        <dbReference type="ARBA" id="ARBA00003565"/>
    </source>
</evidence>
<evidence type="ECO:0000256" key="5">
    <source>
        <dbReference type="ARBA" id="ARBA00023157"/>
    </source>
</evidence>
<dbReference type="Proteomes" id="UP000248014">
    <property type="component" value="Unassembled WGS sequence"/>
</dbReference>
<name>A0A2V3US38_9SPHN</name>
<comment type="caution">
    <text evidence="8">The sequence shown here is derived from an EMBL/GenBank/DDBJ whole genome shotgun (WGS) entry which is preliminary data.</text>
</comment>
<evidence type="ECO:0000313" key="9">
    <source>
        <dbReference type="Proteomes" id="UP000248014"/>
    </source>
</evidence>
<comment type="function">
    <text evidence="1">May be required for disulfide bond formation in some proteins.</text>
</comment>
<evidence type="ECO:0000256" key="6">
    <source>
        <dbReference type="ARBA" id="ARBA00023284"/>
    </source>
</evidence>
<dbReference type="GO" id="GO:0016853">
    <property type="term" value="F:isomerase activity"/>
    <property type="evidence" value="ECO:0007669"/>
    <property type="project" value="UniProtKB-KW"/>
</dbReference>
<dbReference type="EMBL" id="QJJM01000019">
    <property type="protein sequence ID" value="PXW68227.1"/>
    <property type="molecule type" value="Genomic_DNA"/>
</dbReference>
<evidence type="ECO:0000259" key="7">
    <source>
        <dbReference type="PROSITE" id="PS51352"/>
    </source>
</evidence>
<feature type="domain" description="Thioredoxin" evidence="7">
    <location>
        <begin position="38"/>
        <end position="230"/>
    </location>
</feature>
<dbReference type="PANTHER" id="PTHR13887:SF14">
    <property type="entry name" value="DISULFIDE BOND FORMATION PROTEIN D"/>
    <property type="match status" value="1"/>
</dbReference>
<dbReference type="Pfam" id="PF13462">
    <property type="entry name" value="Thioredoxin_4"/>
    <property type="match status" value="1"/>
</dbReference>
<dbReference type="OrthoDB" id="9780147at2"/>
<organism evidence="8 9">
    <name type="scientific">Blastomonas natatoria</name>
    <dbReference type="NCBI Taxonomy" id="34015"/>
    <lineage>
        <taxon>Bacteria</taxon>
        <taxon>Pseudomonadati</taxon>
        <taxon>Pseudomonadota</taxon>
        <taxon>Alphaproteobacteria</taxon>
        <taxon>Sphingomonadales</taxon>
        <taxon>Sphingomonadaceae</taxon>
        <taxon>Blastomonas</taxon>
    </lineage>
</organism>
<comment type="similarity">
    <text evidence="2">Belongs to the thioredoxin family. DsbA subfamily.</text>
</comment>
<evidence type="ECO:0000256" key="3">
    <source>
        <dbReference type="ARBA" id="ARBA00022729"/>
    </source>
</evidence>
<dbReference type="SUPFAM" id="SSF52833">
    <property type="entry name" value="Thioredoxin-like"/>
    <property type="match status" value="1"/>
</dbReference>
<gene>
    <name evidence="8" type="ORF">C7451_11935</name>
</gene>
<dbReference type="PANTHER" id="PTHR13887">
    <property type="entry name" value="GLUTATHIONE S-TRANSFERASE KAPPA"/>
    <property type="match status" value="1"/>
</dbReference>
<evidence type="ECO:0000256" key="2">
    <source>
        <dbReference type="ARBA" id="ARBA00005791"/>
    </source>
</evidence>
<protein>
    <submittedName>
        <fullName evidence="8">Protein-disulfide isomerase</fullName>
    </submittedName>
</protein>
<keyword evidence="6" id="KW-0676">Redox-active center</keyword>